<evidence type="ECO:0000313" key="2">
    <source>
        <dbReference type="EMBL" id="CAA7036955.1"/>
    </source>
</evidence>
<evidence type="ECO:0000256" key="1">
    <source>
        <dbReference type="SAM" id="MobiDB-lite"/>
    </source>
</evidence>
<feature type="compositionally biased region" description="Basic residues" evidence="1">
    <location>
        <begin position="141"/>
        <end position="151"/>
    </location>
</feature>
<feature type="compositionally biased region" description="Basic and acidic residues" evidence="1">
    <location>
        <begin position="123"/>
        <end position="140"/>
    </location>
</feature>
<feature type="compositionally biased region" description="Acidic residues" evidence="1">
    <location>
        <begin position="218"/>
        <end position="227"/>
    </location>
</feature>
<feature type="region of interest" description="Disordered" evidence="1">
    <location>
        <begin position="190"/>
        <end position="262"/>
    </location>
</feature>
<name>A0A6D2J610_9BRAS</name>
<evidence type="ECO:0000313" key="3">
    <source>
        <dbReference type="Proteomes" id="UP000467841"/>
    </source>
</evidence>
<protein>
    <submittedName>
        <fullName evidence="2">Uncharacterized protein</fullName>
    </submittedName>
</protein>
<keyword evidence="3" id="KW-1185">Reference proteome</keyword>
<sequence>MDIKFCKTNLSLSTRSWMGGSNSSSHIHWLDPPSFSCPTLSSPQCRGENIDFRPPVYTLVGHEEDLREEEPELDRAEDRAEDQAQIGLLQKFNKWQGKAIEKMQKSMDKMVTPHHPRRLPAQEPHRASSFEPREGEDNTQRRRKSSKARRSRPPDSIESKQRNSIELRVELTWRSPSLRTLGFEYDQPSTRTSLRAGLPTTASSEHSSTKAKEATHFEDEEEEEEEEPQARSSEPNPVAWSAPDGRLPSPDHDLASQFFGGH</sequence>
<gene>
    <name evidence="2" type="ORF">MERR_LOCUS24190</name>
</gene>
<feature type="compositionally biased region" description="Basic and acidic residues" evidence="1">
    <location>
        <begin position="152"/>
        <end position="163"/>
    </location>
</feature>
<dbReference type="Proteomes" id="UP000467841">
    <property type="component" value="Unassembled WGS sequence"/>
</dbReference>
<reference evidence="2" key="1">
    <citation type="submission" date="2020-01" db="EMBL/GenBank/DDBJ databases">
        <authorList>
            <person name="Mishra B."/>
        </authorList>
    </citation>
    <scope>NUCLEOTIDE SEQUENCE [LARGE SCALE GENOMIC DNA]</scope>
</reference>
<accession>A0A6D2J610</accession>
<dbReference type="AlphaFoldDB" id="A0A6D2J610"/>
<organism evidence="2 3">
    <name type="scientific">Microthlaspi erraticum</name>
    <dbReference type="NCBI Taxonomy" id="1685480"/>
    <lineage>
        <taxon>Eukaryota</taxon>
        <taxon>Viridiplantae</taxon>
        <taxon>Streptophyta</taxon>
        <taxon>Embryophyta</taxon>
        <taxon>Tracheophyta</taxon>
        <taxon>Spermatophyta</taxon>
        <taxon>Magnoliopsida</taxon>
        <taxon>eudicotyledons</taxon>
        <taxon>Gunneridae</taxon>
        <taxon>Pentapetalae</taxon>
        <taxon>rosids</taxon>
        <taxon>malvids</taxon>
        <taxon>Brassicales</taxon>
        <taxon>Brassicaceae</taxon>
        <taxon>Coluteocarpeae</taxon>
        <taxon>Microthlaspi</taxon>
    </lineage>
</organism>
<comment type="caution">
    <text evidence="2">The sequence shown here is derived from an EMBL/GenBank/DDBJ whole genome shotgun (WGS) entry which is preliminary data.</text>
</comment>
<proteinExistence type="predicted"/>
<feature type="compositionally biased region" description="Basic and acidic residues" evidence="1">
    <location>
        <begin position="207"/>
        <end position="217"/>
    </location>
</feature>
<dbReference type="EMBL" id="CACVBM020001166">
    <property type="protein sequence ID" value="CAA7036955.1"/>
    <property type="molecule type" value="Genomic_DNA"/>
</dbReference>
<feature type="region of interest" description="Disordered" evidence="1">
    <location>
        <begin position="113"/>
        <end position="163"/>
    </location>
</feature>